<dbReference type="RefSeq" id="WP_155921960.1">
    <property type="nucleotide sequence ID" value="NZ_MZMR01000001.1"/>
</dbReference>
<sequence>MPTVVFPQIDWGVTWSKRWHALVPATGGIRNESATACGRYAYNLDGPHVPAHVLRAAADPRTPVCKRCVAAVGPMPEHSTRDNTSSTEPVDEINALAALIHEIDGNHTLGAAALAEALVDRGVTLGPKTR</sequence>
<proteinExistence type="predicted"/>
<name>A0A343VRJ9_9MYCO</name>
<gene>
    <name evidence="1" type="ORF">B5P44_p00228</name>
</gene>
<dbReference type="EMBL" id="MF600313">
    <property type="protein sequence ID" value="AVN58523.1"/>
    <property type="molecule type" value="Genomic_DNA"/>
</dbReference>
<geneLocation type="plasmid" evidence="1">
    <name>pCBMA213_1</name>
</geneLocation>
<accession>A0A343VRJ9</accession>
<reference evidence="1" key="1">
    <citation type="journal article" date="2018" name="Front. Microbiol.">
        <title>Beyond the Limits: tRNA Array Units in Mycobacterium Genomes.</title>
        <authorList>
            <person name="Morgado S.M."/>
            <person name="Vicente A.C."/>
        </authorList>
    </citation>
    <scope>NUCLEOTIDE SEQUENCE</scope>
    <source>
        <strain evidence="1">CBMA 213</strain>
        <plasmid evidence="1">pCBMA213_1</plasmid>
    </source>
</reference>
<keyword evidence="1" id="KW-0614">Plasmid</keyword>
<evidence type="ECO:0000313" key="1">
    <source>
        <dbReference type="EMBL" id="AVN58523.1"/>
    </source>
</evidence>
<protein>
    <submittedName>
        <fullName evidence="1">Uncharacterized protein</fullName>
    </submittedName>
</protein>
<organism evidence="1">
    <name type="scientific">Mycolicibacterium sp. CBMA 213</name>
    <dbReference type="NCBI Taxonomy" id="1968788"/>
    <lineage>
        <taxon>Bacteria</taxon>
        <taxon>Bacillati</taxon>
        <taxon>Actinomycetota</taxon>
        <taxon>Actinomycetes</taxon>
        <taxon>Mycobacteriales</taxon>
        <taxon>Mycobacteriaceae</taxon>
        <taxon>Mycolicibacterium</taxon>
    </lineage>
</organism>
<dbReference type="AlphaFoldDB" id="A0A343VRJ9"/>